<evidence type="ECO:0008006" key="5">
    <source>
        <dbReference type="Google" id="ProtNLM"/>
    </source>
</evidence>
<sequence length="466" mass="50178">MSRYNILTVAMAAAAFTPSLSFAADNADLELIRGEISALRQSYESRISELEARLKKAETEKAASTAAAPAAAPAPVAGAEGGAPQAPAAQGSGFNPNVSLILSGTYANFSRKPEDYRISGFIPGGEIGPGPRGFSLAESELGFSASVDHLFYGQANFAVSPDNEISVEEAFVQTTALPAGLKLKAGRFFSGIGYLNEQHAHVWDFVDNPLVYQAFLGTQFGQDGVQMKWLAPSDTYFEVGAEAGRGSNFPGSEVSRNGSGAQAVFAHVGGDIGVSHSWRAGVSYLSASPRDRTYEETDVFGNSVTNAFSGSSRLMGADFVWKWSPNGNADRQNFKLQGEYFRRKEAGDLVYDTAAAAQSDRYSSNQSGWYMQGVFQFMPAWRVGLRYDQLSSGTVDYASNAANLADVAYKPTKTSLMFDWSPSEFSRVRLQLARDKSRQVDGVAAPDNQLFLQYQMSLGAHGAHSY</sequence>
<keyword evidence="2" id="KW-0732">Signal</keyword>
<dbReference type="InterPro" id="IPR023614">
    <property type="entry name" value="Porin_dom_sf"/>
</dbReference>
<dbReference type="Gene3D" id="2.40.160.10">
    <property type="entry name" value="Porin"/>
    <property type="match status" value="1"/>
</dbReference>
<keyword evidence="4" id="KW-1185">Reference proteome</keyword>
<organism evidence="3 4">
    <name type="scientific">Uliginosibacterium silvisoli</name>
    <dbReference type="NCBI Taxonomy" id="3114758"/>
    <lineage>
        <taxon>Bacteria</taxon>
        <taxon>Pseudomonadati</taxon>
        <taxon>Pseudomonadota</taxon>
        <taxon>Betaproteobacteria</taxon>
        <taxon>Rhodocyclales</taxon>
        <taxon>Zoogloeaceae</taxon>
        <taxon>Uliginosibacterium</taxon>
    </lineage>
</organism>
<evidence type="ECO:0000313" key="4">
    <source>
        <dbReference type="Proteomes" id="UP001331561"/>
    </source>
</evidence>
<evidence type="ECO:0000256" key="1">
    <source>
        <dbReference type="SAM" id="Coils"/>
    </source>
</evidence>
<feature type="chain" id="PRO_5046197568" description="TonB-dependent receptor" evidence="2">
    <location>
        <begin position="24"/>
        <end position="466"/>
    </location>
</feature>
<proteinExistence type="predicted"/>
<feature type="signal peptide" evidence="2">
    <location>
        <begin position="1"/>
        <end position="23"/>
    </location>
</feature>
<evidence type="ECO:0000256" key="2">
    <source>
        <dbReference type="SAM" id="SignalP"/>
    </source>
</evidence>
<accession>A0ABU6JXC1</accession>
<keyword evidence="1" id="KW-0175">Coiled coil</keyword>
<reference evidence="3 4" key="1">
    <citation type="submission" date="2024-01" db="EMBL/GenBank/DDBJ databases">
        <title>Uliginosibacterium soil sp. nov.</title>
        <authorList>
            <person name="Lv Y."/>
        </authorList>
    </citation>
    <scope>NUCLEOTIDE SEQUENCE [LARGE SCALE GENOMIC DNA]</scope>
    <source>
        <strain evidence="3 4">H3</strain>
    </source>
</reference>
<gene>
    <name evidence="3" type="ORF">VVD49_00720</name>
</gene>
<dbReference type="SUPFAM" id="SSF56935">
    <property type="entry name" value="Porins"/>
    <property type="match status" value="1"/>
</dbReference>
<dbReference type="RefSeq" id="WP_327597201.1">
    <property type="nucleotide sequence ID" value="NZ_JAYXHS010000001.1"/>
</dbReference>
<dbReference type="EMBL" id="JAYXHS010000001">
    <property type="protein sequence ID" value="MEC5384219.1"/>
    <property type="molecule type" value="Genomic_DNA"/>
</dbReference>
<comment type="caution">
    <text evidence="3">The sequence shown here is derived from an EMBL/GenBank/DDBJ whole genome shotgun (WGS) entry which is preliminary data.</text>
</comment>
<feature type="coiled-coil region" evidence="1">
    <location>
        <begin position="40"/>
        <end position="67"/>
    </location>
</feature>
<protein>
    <recommendedName>
        <fullName evidence="5">TonB-dependent receptor</fullName>
    </recommendedName>
</protein>
<name>A0ABU6JXC1_9RHOO</name>
<evidence type="ECO:0000313" key="3">
    <source>
        <dbReference type="EMBL" id="MEC5384219.1"/>
    </source>
</evidence>
<dbReference type="Proteomes" id="UP001331561">
    <property type="component" value="Unassembled WGS sequence"/>
</dbReference>